<dbReference type="InterPro" id="IPR016181">
    <property type="entry name" value="Acyl_CoA_acyltransferase"/>
</dbReference>
<dbReference type="Gene3D" id="3.40.630.30">
    <property type="match status" value="1"/>
</dbReference>
<sequence length="177" mass="19711">MPTQAPVIETERLILREFRVTDLDASAALWGDETVTRFIGGRPQSREEVWPRILRYIGHWAALGYGFWVIEEKGTGRYLGEIGFGDFQRTLEPSFGDTPEAGWALAPNAHGKGYASEALAAVLAWGEQHFGADARTVCMINIDNAASVKVAERMGFTPFAYATYRNEPVILFERKPS</sequence>
<feature type="domain" description="N-acetyltransferase" evidence="1">
    <location>
        <begin position="13"/>
        <end position="176"/>
    </location>
</feature>
<dbReference type="PANTHER" id="PTHR43792">
    <property type="entry name" value="GNAT FAMILY, PUTATIVE (AFU_ORTHOLOGUE AFUA_3G00765)-RELATED-RELATED"/>
    <property type="match status" value="1"/>
</dbReference>
<dbReference type="PANTHER" id="PTHR43792:SF16">
    <property type="entry name" value="N-ACETYLTRANSFERASE DOMAIN-CONTAINING PROTEIN"/>
    <property type="match status" value="1"/>
</dbReference>
<dbReference type="InterPro" id="IPR000182">
    <property type="entry name" value="GNAT_dom"/>
</dbReference>
<dbReference type="EMBL" id="CP158375">
    <property type="protein sequence ID" value="XDO96826.1"/>
    <property type="molecule type" value="Genomic_DNA"/>
</dbReference>
<organism evidence="2">
    <name type="scientific">Caulobacter sp. 73W</name>
    <dbReference type="NCBI Taxonomy" id="3161137"/>
    <lineage>
        <taxon>Bacteria</taxon>
        <taxon>Pseudomonadati</taxon>
        <taxon>Pseudomonadota</taxon>
        <taxon>Alphaproteobacteria</taxon>
        <taxon>Caulobacterales</taxon>
        <taxon>Caulobacteraceae</taxon>
        <taxon>Caulobacter</taxon>
    </lineage>
</organism>
<dbReference type="GO" id="GO:0016747">
    <property type="term" value="F:acyltransferase activity, transferring groups other than amino-acyl groups"/>
    <property type="evidence" value="ECO:0007669"/>
    <property type="project" value="InterPro"/>
</dbReference>
<accession>A0AB39KSN1</accession>
<dbReference type="InterPro" id="IPR051531">
    <property type="entry name" value="N-acetyltransferase"/>
</dbReference>
<dbReference type="SUPFAM" id="SSF55729">
    <property type="entry name" value="Acyl-CoA N-acyltransferases (Nat)"/>
    <property type="match status" value="1"/>
</dbReference>
<evidence type="ECO:0000259" key="1">
    <source>
        <dbReference type="PROSITE" id="PS51186"/>
    </source>
</evidence>
<reference evidence="2" key="1">
    <citation type="submission" date="2024-06" db="EMBL/GenBank/DDBJ databases">
        <title>Caulobacter inopinatus, sp. nov.</title>
        <authorList>
            <person name="Donachie S.P."/>
        </authorList>
    </citation>
    <scope>NUCLEOTIDE SEQUENCE</scope>
    <source>
        <strain evidence="2">73W</strain>
    </source>
</reference>
<protein>
    <submittedName>
        <fullName evidence="2">GNAT family N-acetyltransferase</fullName>
    </submittedName>
</protein>
<proteinExistence type="predicted"/>
<evidence type="ECO:0000313" key="2">
    <source>
        <dbReference type="EMBL" id="XDO96826.1"/>
    </source>
</evidence>
<dbReference type="PROSITE" id="PS51186">
    <property type="entry name" value="GNAT"/>
    <property type="match status" value="1"/>
</dbReference>
<gene>
    <name evidence="2" type="ORF">ABOZ73_19025</name>
</gene>
<name>A0AB39KSN1_9CAUL</name>
<dbReference type="AlphaFoldDB" id="A0AB39KSN1"/>
<dbReference type="RefSeq" id="WP_369059666.1">
    <property type="nucleotide sequence ID" value="NZ_CP158375.1"/>
</dbReference>
<dbReference type="Pfam" id="PF13302">
    <property type="entry name" value="Acetyltransf_3"/>
    <property type="match status" value="1"/>
</dbReference>